<feature type="domain" description="Multidrug resistance protein MdtA-like C-terminal permuted SH3" evidence="4">
    <location>
        <begin position="300"/>
        <end position="354"/>
    </location>
</feature>
<sequence length="375" mass="41026">MSFFPKLSKAGLLTLIAGLALVVIIGLATFNRVQEKRHPELAQAAPPVPVRVETAAESVFQVERSWRGSLEVEQRAALSAQLSANVLELPFREGERVEAGSVVFRLDDAELVSEQARLQAVSERIDGELETARHELARQQELFSRELASERLLEQTAQQVSSLAAQQREAEANLNLVRTRLAYTVGRAPFDARIQQRFVKRGELARQGSPIIELVADQQLEAVVHLPQTDAAGIQPGLPVTIHVPAIERQWEARIDRVYPALAPNTRSATLAVLIPEQNDDLKPGMAVIVRGRVLYREAAISVPAQAVHEDQSASWLYLAGGDQARRRSVQTGPGSDGRVLIEEGLTVGDIVITTADPRLGHEVPIRVVQEAPGP</sequence>
<organism evidence="5 6">
    <name type="scientific">Wenzhouxiangella limi</name>
    <dbReference type="NCBI Taxonomy" id="2707351"/>
    <lineage>
        <taxon>Bacteria</taxon>
        <taxon>Pseudomonadati</taxon>
        <taxon>Pseudomonadota</taxon>
        <taxon>Gammaproteobacteria</taxon>
        <taxon>Chromatiales</taxon>
        <taxon>Wenzhouxiangellaceae</taxon>
        <taxon>Wenzhouxiangella</taxon>
    </lineage>
</organism>
<reference evidence="5 6" key="1">
    <citation type="submission" date="2020-02" db="EMBL/GenBank/DDBJ databases">
        <authorList>
            <person name="Zhang X.-Y."/>
        </authorList>
    </citation>
    <scope>NUCLEOTIDE SEQUENCE [LARGE SCALE GENOMIC DNA]</scope>
    <source>
        <strain evidence="5 6">C33</strain>
    </source>
</reference>
<dbReference type="RefSeq" id="WP_164211591.1">
    <property type="nucleotide sequence ID" value="NZ_JAAGSC010000041.1"/>
</dbReference>
<dbReference type="Pfam" id="PF25967">
    <property type="entry name" value="RND-MFP_C"/>
    <property type="match status" value="1"/>
</dbReference>
<dbReference type="InterPro" id="IPR006143">
    <property type="entry name" value="RND_pump_MFP"/>
</dbReference>
<evidence type="ECO:0000313" key="6">
    <source>
        <dbReference type="Proteomes" id="UP000484885"/>
    </source>
</evidence>
<dbReference type="AlphaFoldDB" id="A0A845UWJ6"/>
<dbReference type="GO" id="GO:0015562">
    <property type="term" value="F:efflux transmembrane transporter activity"/>
    <property type="evidence" value="ECO:0007669"/>
    <property type="project" value="TreeGrafter"/>
</dbReference>
<evidence type="ECO:0000259" key="4">
    <source>
        <dbReference type="Pfam" id="PF25967"/>
    </source>
</evidence>
<dbReference type="Gene3D" id="1.10.287.470">
    <property type="entry name" value="Helix hairpin bin"/>
    <property type="match status" value="1"/>
</dbReference>
<keyword evidence="2" id="KW-1133">Transmembrane helix</keyword>
<comment type="caution">
    <text evidence="5">The sequence shown here is derived from an EMBL/GenBank/DDBJ whole genome shotgun (WGS) entry which is preliminary data.</text>
</comment>
<dbReference type="Gene3D" id="2.40.50.100">
    <property type="match status" value="1"/>
</dbReference>
<dbReference type="Gene3D" id="2.40.30.170">
    <property type="match status" value="1"/>
</dbReference>
<dbReference type="InterPro" id="IPR058627">
    <property type="entry name" value="MdtA-like_C"/>
</dbReference>
<evidence type="ECO:0000256" key="1">
    <source>
        <dbReference type="ARBA" id="ARBA00009477"/>
    </source>
</evidence>
<dbReference type="Gene3D" id="2.40.420.20">
    <property type="match status" value="1"/>
</dbReference>
<keyword evidence="2" id="KW-0472">Membrane</keyword>
<name>A0A845UWJ6_9GAMM</name>
<dbReference type="Pfam" id="PF25954">
    <property type="entry name" value="Beta-barrel_RND_2"/>
    <property type="match status" value="1"/>
</dbReference>
<dbReference type="SUPFAM" id="SSF111369">
    <property type="entry name" value="HlyD-like secretion proteins"/>
    <property type="match status" value="1"/>
</dbReference>
<keyword evidence="2" id="KW-0812">Transmembrane</keyword>
<dbReference type="PANTHER" id="PTHR30469">
    <property type="entry name" value="MULTIDRUG RESISTANCE PROTEIN MDTA"/>
    <property type="match status" value="1"/>
</dbReference>
<evidence type="ECO:0000259" key="3">
    <source>
        <dbReference type="Pfam" id="PF25954"/>
    </source>
</evidence>
<dbReference type="EMBL" id="JAAGSC010000041">
    <property type="protein sequence ID" value="NDY96223.1"/>
    <property type="molecule type" value="Genomic_DNA"/>
</dbReference>
<comment type="similarity">
    <text evidence="1">Belongs to the membrane fusion protein (MFP) (TC 8.A.1) family.</text>
</comment>
<dbReference type="PANTHER" id="PTHR30469:SF15">
    <property type="entry name" value="HLYD FAMILY OF SECRETION PROTEINS"/>
    <property type="match status" value="1"/>
</dbReference>
<dbReference type="InterPro" id="IPR058792">
    <property type="entry name" value="Beta-barrel_RND_2"/>
</dbReference>
<keyword evidence="6" id="KW-1185">Reference proteome</keyword>
<dbReference type="NCBIfam" id="TIGR01730">
    <property type="entry name" value="RND_mfp"/>
    <property type="match status" value="1"/>
</dbReference>
<evidence type="ECO:0000313" key="5">
    <source>
        <dbReference type="EMBL" id="NDY96223.1"/>
    </source>
</evidence>
<accession>A0A845UWJ6</accession>
<feature type="domain" description="CusB-like beta-barrel" evidence="3">
    <location>
        <begin position="224"/>
        <end position="291"/>
    </location>
</feature>
<dbReference type="Proteomes" id="UP000484885">
    <property type="component" value="Unassembled WGS sequence"/>
</dbReference>
<evidence type="ECO:0000256" key="2">
    <source>
        <dbReference type="SAM" id="Phobius"/>
    </source>
</evidence>
<protein>
    <submittedName>
        <fullName evidence="5">Efflux RND transporter periplasmic adaptor subunit</fullName>
    </submittedName>
</protein>
<dbReference type="GO" id="GO:1990281">
    <property type="term" value="C:efflux pump complex"/>
    <property type="evidence" value="ECO:0007669"/>
    <property type="project" value="TreeGrafter"/>
</dbReference>
<proteinExistence type="inferred from homology"/>
<gene>
    <name evidence="5" type="ORF">G3I74_10815</name>
</gene>
<feature type="transmembrane region" description="Helical" evidence="2">
    <location>
        <begin position="12"/>
        <end position="30"/>
    </location>
</feature>